<reference evidence="1" key="1">
    <citation type="submission" date="2023-03" db="EMBL/GenBank/DDBJ databases">
        <title>Massive genome expansion in bonnet fungi (Mycena s.s.) driven by repeated elements and novel gene families across ecological guilds.</title>
        <authorList>
            <consortium name="Lawrence Berkeley National Laboratory"/>
            <person name="Harder C.B."/>
            <person name="Miyauchi S."/>
            <person name="Viragh M."/>
            <person name="Kuo A."/>
            <person name="Thoen E."/>
            <person name="Andreopoulos B."/>
            <person name="Lu D."/>
            <person name="Skrede I."/>
            <person name="Drula E."/>
            <person name="Henrissat B."/>
            <person name="Morin E."/>
            <person name="Kohler A."/>
            <person name="Barry K."/>
            <person name="LaButti K."/>
            <person name="Morin E."/>
            <person name="Salamov A."/>
            <person name="Lipzen A."/>
            <person name="Mereny Z."/>
            <person name="Hegedus B."/>
            <person name="Baldrian P."/>
            <person name="Stursova M."/>
            <person name="Weitz H."/>
            <person name="Taylor A."/>
            <person name="Grigoriev I.V."/>
            <person name="Nagy L.G."/>
            <person name="Martin F."/>
            <person name="Kauserud H."/>
        </authorList>
    </citation>
    <scope>NUCLEOTIDE SEQUENCE</scope>
    <source>
        <strain evidence="1">CBHHK002</strain>
    </source>
</reference>
<organism evidence="1 2">
    <name type="scientific">Mycena albidolilacea</name>
    <dbReference type="NCBI Taxonomy" id="1033008"/>
    <lineage>
        <taxon>Eukaryota</taxon>
        <taxon>Fungi</taxon>
        <taxon>Dikarya</taxon>
        <taxon>Basidiomycota</taxon>
        <taxon>Agaricomycotina</taxon>
        <taxon>Agaricomycetes</taxon>
        <taxon>Agaricomycetidae</taxon>
        <taxon>Agaricales</taxon>
        <taxon>Marasmiineae</taxon>
        <taxon>Mycenaceae</taxon>
        <taxon>Mycena</taxon>
    </lineage>
</organism>
<dbReference type="EMBL" id="JARIHO010000106">
    <property type="protein sequence ID" value="KAJ7303421.1"/>
    <property type="molecule type" value="Genomic_DNA"/>
</dbReference>
<accession>A0AAD6Z1E6</accession>
<dbReference type="AlphaFoldDB" id="A0AAD6Z1E6"/>
<evidence type="ECO:0000313" key="1">
    <source>
        <dbReference type="EMBL" id="KAJ7303421.1"/>
    </source>
</evidence>
<evidence type="ECO:0000313" key="2">
    <source>
        <dbReference type="Proteomes" id="UP001218218"/>
    </source>
</evidence>
<gene>
    <name evidence="1" type="ORF">DFH08DRAFT_825879</name>
</gene>
<proteinExistence type="predicted"/>
<sequence length="227" mass="24619">MCAHRWGCLKKISITGVGDADFQHAFMAVKLISDFLRGAGSNIEVLPSAVALGGTCSAITANTRVMTPAHHNIFDVVEIPSQLDVHGQVRHWSTNSAARVVYTVDNEVDVMNMVGIEDDSSDWQFDSGISRSSIQCGNLVEILVSFRVAPFARGVCKVQCHLDRVIKISSEATSDKASKADKQHSLLPIDFNHGNNAQSSVDPGPGTHVLCRTKISMVGYIARTKNR</sequence>
<protein>
    <submittedName>
        <fullName evidence="1">Uncharacterized protein</fullName>
    </submittedName>
</protein>
<name>A0AAD6Z1E6_9AGAR</name>
<dbReference type="Proteomes" id="UP001218218">
    <property type="component" value="Unassembled WGS sequence"/>
</dbReference>
<keyword evidence="2" id="KW-1185">Reference proteome</keyword>
<comment type="caution">
    <text evidence="1">The sequence shown here is derived from an EMBL/GenBank/DDBJ whole genome shotgun (WGS) entry which is preliminary data.</text>
</comment>